<dbReference type="Proteomes" id="UP001431209">
    <property type="component" value="Unassembled WGS sequence"/>
</dbReference>
<comment type="caution">
    <text evidence="2">The sequence shown here is derived from an EMBL/GenBank/DDBJ whole genome shotgun (WGS) entry which is preliminary data.</text>
</comment>
<feature type="compositionally biased region" description="Basic residues" evidence="1">
    <location>
        <begin position="283"/>
        <end position="297"/>
    </location>
</feature>
<reference evidence="2 3" key="1">
    <citation type="submission" date="2024-03" db="EMBL/GenBank/DDBJ databases">
        <title>The Acrasis kona genome and developmental transcriptomes reveal deep origins of eukaryotic multicellular pathways.</title>
        <authorList>
            <person name="Sheikh S."/>
            <person name="Fu C.-J."/>
            <person name="Brown M.W."/>
            <person name="Baldauf S.L."/>
        </authorList>
    </citation>
    <scope>NUCLEOTIDE SEQUENCE [LARGE SCALE GENOMIC DNA]</scope>
    <source>
        <strain evidence="2 3">ATCC MYA-3509</strain>
    </source>
</reference>
<organism evidence="2 3">
    <name type="scientific">Acrasis kona</name>
    <dbReference type="NCBI Taxonomy" id="1008807"/>
    <lineage>
        <taxon>Eukaryota</taxon>
        <taxon>Discoba</taxon>
        <taxon>Heterolobosea</taxon>
        <taxon>Tetramitia</taxon>
        <taxon>Eutetramitia</taxon>
        <taxon>Acrasidae</taxon>
        <taxon>Acrasis</taxon>
    </lineage>
</organism>
<dbReference type="EMBL" id="JAOPGA020002025">
    <property type="protein sequence ID" value="KAL0492108.1"/>
    <property type="molecule type" value="Genomic_DNA"/>
</dbReference>
<feature type="non-terminal residue" evidence="2">
    <location>
        <position position="480"/>
    </location>
</feature>
<evidence type="ECO:0000313" key="2">
    <source>
        <dbReference type="EMBL" id="KAL0492108.1"/>
    </source>
</evidence>
<evidence type="ECO:0000256" key="1">
    <source>
        <dbReference type="SAM" id="MobiDB-lite"/>
    </source>
</evidence>
<keyword evidence="3" id="KW-1185">Reference proteome</keyword>
<gene>
    <name evidence="2" type="ORF">AKO1_004400</name>
</gene>
<evidence type="ECO:0000313" key="3">
    <source>
        <dbReference type="Proteomes" id="UP001431209"/>
    </source>
</evidence>
<dbReference type="AlphaFoldDB" id="A0AAW2ZQF4"/>
<name>A0AAW2ZQF4_9EUKA</name>
<sequence length="480" mass="55086">MGILKVFYVICAFHLRKSWNEWLDKNSPKEDIAGVLGLLLAMRSSTTDEEYMELYKTLKEKYKWFCEQYFDQTWHVPRKDCEEPFFRHWTSIGRRCNYGLCWVNNFTEAVYKNWTHLLQGNKNQRYDETFDFAVNLMKGNMYKERFTVSRKSNTEWDLEKRKKSGFALVDGGESKFALVDWENLFFDVYSESRKLVVLVPVIIVYLRAKFVRKYLLVTFIFRTNCAIPLTEKTSDPSDILTAATLFIHGNNDAVGSSSTYIIPYGTTNPEYKEKVFAVAHKPGAPRKKATKRPRKIGSARTVEPINPNSNSIEDETDEAVVEENEGSDHHDEDNTFGGADWGDVDNTGDHIEDAQDESNGGERCDVDQVPTEIDSTEPKPVVSNTSIRKLKAKKSKSTVVEHIGTLDEERLCAYSFTQLKSTALSLGLKMRRSKQELAHDIFMHYNPGAATTTPKSTKKRTNLLTCSWRSYIIPTCEDKH</sequence>
<accession>A0AAW2ZQF4</accession>
<proteinExistence type="predicted"/>
<feature type="compositionally biased region" description="Acidic residues" evidence="1">
    <location>
        <begin position="312"/>
        <end position="325"/>
    </location>
</feature>
<protein>
    <submittedName>
        <fullName evidence="2">ORMDL1</fullName>
    </submittedName>
</protein>
<feature type="region of interest" description="Disordered" evidence="1">
    <location>
        <begin position="282"/>
        <end position="381"/>
    </location>
</feature>